<dbReference type="InterPro" id="IPR027843">
    <property type="entry name" value="DUF4440"/>
</dbReference>
<evidence type="ECO:0000259" key="1">
    <source>
        <dbReference type="Pfam" id="PF14534"/>
    </source>
</evidence>
<protein>
    <recommendedName>
        <fullName evidence="1">DUF4440 domain-containing protein</fullName>
    </recommendedName>
</protein>
<organism evidence="2 3">
    <name type="scientific">Mucilaginibacter gynuensis</name>
    <dbReference type="NCBI Taxonomy" id="1302236"/>
    <lineage>
        <taxon>Bacteria</taxon>
        <taxon>Pseudomonadati</taxon>
        <taxon>Bacteroidota</taxon>
        <taxon>Sphingobacteriia</taxon>
        <taxon>Sphingobacteriales</taxon>
        <taxon>Sphingobacteriaceae</taxon>
        <taxon>Mucilaginibacter</taxon>
    </lineage>
</organism>
<dbReference type="Proteomes" id="UP001500582">
    <property type="component" value="Unassembled WGS sequence"/>
</dbReference>
<gene>
    <name evidence="2" type="ORF">GCM10023149_30480</name>
</gene>
<dbReference type="Pfam" id="PF14534">
    <property type="entry name" value="DUF4440"/>
    <property type="match status" value="1"/>
</dbReference>
<sequence length="132" mass="15036">MMEQNSPRVPIEQLIYDFEEAFNSKNISLITSSFTGNGTVMPNNAPLVQGSAQLQALYKNLFEAFDITVKYEFEDLQLSGDLAVVRTGSKVTTIVKANQQKMLLENKELFVLQQEDQAWKIVNYIFNTNHKI</sequence>
<dbReference type="RefSeq" id="WP_345211981.1">
    <property type="nucleotide sequence ID" value="NZ_BAABFT010000007.1"/>
</dbReference>
<dbReference type="Gene3D" id="3.10.450.50">
    <property type="match status" value="1"/>
</dbReference>
<reference evidence="3" key="1">
    <citation type="journal article" date="2019" name="Int. J. Syst. Evol. Microbiol.">
        <title>The Global Catalogue of Microorganisms (GCM) 10K type strain sequencing project: providing services to taxonomists for standard genome sequencing and annotation.</title>
        <authorList>
            <consortium name="The Broad Institute Genomics Platform"/>
            <consortium name="The Broad Institute Genome Sequencing Center for Infectious Disease"/>
            <person name="Wu L."/>
            <person name="Ma J."/>
        </authorList>
    </citation>
    <scope>NUCLEOTIDE SEQUENCE [LARGE SCALE GENOMIC DNA]</scope>
    <source>
        <strain evidence="3">JCM 17705</strain>
    </source>
</reference>
<dbReference type="InterPro" id="IPR032710">
    <property type="entry name" value="NTF2-like_dom_sf"/>
</dbReference>
<dbReference type="SUPFAM" id="SSF54427">
    <property type="entry name" value="NTF2-like"/>
    <property type="match status" value="1"/>
</dbReference>
<comment type="caution">
    <text evidence="2">The sequence shown here is derived from an EMBL/GenBank/DDBJ whole genome shotgun (WGS) entry which is preliminary data.</text>
</comment>
<keyword evidence="3" id="KW-1185">Reference proteome</keyword>
<feature type="domain" description="DUF4440" evidence="1">
    <location>
        <begin position="11"/>
        <end position="121"/>
    </location>
</feature>
<evidence type="ECO:0000313" key="3">
    <source>
        <dbReference type="Proteomes" id="UP001500582"/>
    </source>
</evidence>
<name>A0ABP8GMY1_9SPHI</name>
<evidence type="ECO:0000313" key="2">
    <source>
        <dbReference type="EMBL" id="GAA4327200.1"/>
    </source>
</evidence>
<dbReference type="EMBL" id="BAABFT010000007">
    <property type="protein sequence ID" value="GAA4327200.1"/>
    <property type="molecule type" value="Genomic_DNA"/>
</dbReference>
<accession>A0ABP8GMY1</accession>
<proteinExistence type="predicted"/>